<feature type="region of interest" description="Disordered" evidence="1">
    <location>
        <begin position="45"/>
        <end position="76"/>
    </location>
</feature>
<evidence type="ECO:0000313" key="3">
    <source>
        <dbReference type="EnsemblPlants" id="OBART01G24900.1"/>
    </source>
</evidence>
<protein>
    <recommendedName>
        <fullName evidence="2">VQ domain-containing protein</fullName>
    </recommendedName>
</protein>
<dbReference type="PANTHER" id="PTHR34777">
    <property type="entry name" value="VQ MOTIF-CONTAINING PROTEIN 10"/>
    <property type="match status" value="1"/>
</dbReference>
<dbReference type="AlphaFoldDB" id="A0A0D3ERY0"/>
<evidence type="ECO:0000313" key="4">
    <source>
        <dbReference type="Proteomes" id="UP000026960"/>
    </source>
</evidence>
<keyword evidence="4" id="KW-1185">Reference proteome</keyword>
<proteinExistence type="predicted"/>
<dbReference type="HOGENOM" id="CLU_200015_0_0_1"/>
<reference evidence="3" key="2">
    <citation type="submission" date="2015-03" db="UniProtKB">
        <authorList>
            <consortium name="EnsemblPlants"/>
        </authorList>
    </citation>
    <scope>IDENTIFICATION</scope>
</reference>
<dbReference type="InterPro" id="IPR008889">
    <property type="entry name" value="VQ"/>
</dbReference>
<feature type="region of interest" description="Disordered" evidence="1">
    <location>
        <begin position="1"/>
        <end position="21"/>
    </location>
</feature>
<dbReference type="Pfam" id="PF05678">
    <property type="entry name" value="VQ"/>
    <property type="match status" value="1"/>
</dbReference>
<evidence type="ECO:0000256" key="1">
    <source>
        <dbReference type="SAM" id="MobiDB-lite"/>
    </source>
</evidence>
<dbReference type="PANTHER" id="PTHR34777:SF24">
    <property type="entry name" value="OS01G0653300 PROTEIN"/>
    <property type="match status" value="1"/>
</dbReference>
<organism evidence="3">
    <name type="scientific">Oryza barthii</name>
    <dbReference type="NCBI Taxonomy" id="65489"/>
    <lineage>
        <taxon>Eukaryota</taxon>
        <taxon>Viridiplantae</taxon>
        <taxon>Streptophyta</taxon>
        <taxon>Embryophyta</taxon>
        <taxon>Tracheophyta</taxon>
        <taxon>Spermatophyta</taxon>
        <taxon>Magnoliopsida</taxon>
        <taxon>Liliopsida</taxon>
        <taxon>Poales</taxon>
        <taxon>Poaceae</taxon>
        <taxon>BOP clade</taxon>
        <taxon>Oryzoideae</taxon>
        <taxon>Oryzeae</taxon>
        <taxon>Oryzinae</taxon>
        <taxon>Oryza</taxon>
    </lineage>
</organism>
<dbReference type="EnsemblPlants" id="OBART01G24900.1">
    <property type="protein sequence ID" value="OBART01G24900.1"/>
    <property type="gene ID" value="OBART01G24900"/>
</dbReference>
<feature type="domain" description="VQ" evidence="2">
    <location>
        <begin position="27"/>
        <end position="49"/>
    </location>
</feature>
<dbReference type="InterPro" id="IPR039608">
    <property type="entry name" value="VQ_1/10"/>
</dbReference>
<name>A0A0D3ERY0_9ORYZ</name>
<dbReference type="Gramene" id="OBART01G24900.1">
    <property type="protein sequence ID" value="OBART01G24900.1"/>
    <property type="gene ID" value="OBART01G24900"/>
</dbReference>
<reference evidence="3" key="1">
    <citation type="journal article" date="2009" name="Rice">
        <title>De Novo Next Generation Sequencing of Plant Genomes.</title>
        <authorList>
            <person name="Rounsley S."/>
            <person name="Marri P.R."/>
            <person name="Yu Y."/>
            <person name="He R."/>
            <person name="Sisneros N."/>
            <person name="Goicoechea J.L."/>
            <person name="Lee S.J."/>
            <person name="Angelova A."/>
            <person name="Kudrna D."/>
            <person name="Luo M."/>
            <person name="Affourtit J."/>
            <person name="Desany B."/>
            <person name="Knight J."/>
            <person name="Niazi F."/>
            <person name="Egholm M."/>
            <person name="Wing R.A."/>
        </authorList>
    </citation>
    <scope>NUCLEOTIDE SEQUENCE [LARGE SCALE GENOMIC DNA]</scope>
    <source>
        <strain evidence="3">cv. IRGC 105608</strain>
    </source>
</reference>
<dbReference type="eggNOG" id="ENOG502R5SK">
    <property type="taxonomic scope" value="Eukaryota"/>
</dbReference>
<evidence type="ECO:0000259" key="2">
    <source>
        <dbReference type="Pfam" id="PF05678"/>
    </source>
</evidence>
<feature type="compositionally biased region" description="Basic and acidic residues" evidence="1">
    <location>
        <begin position="1"/>
        <end position="11"/>
    </location>
</feature>
<dbReference type="PaxDb" id="65489-OBART01G24900.1"/>
<dbReference type="Proteomes" id="UP000026960">
    <property type="component" value="Chromosome 1"/>
</dbReference>
<sequence>MSTRGADETTRHGPPPPPPAVVKIIETVHIEADSAEFKSIVQRLTGKDAVAGGRRPDRSSTGKADADEDQAQGFAR</sequence>
<accession>A0A0D3ERY0</accession>